<keyword evidence="1" id="KW-0472">Membrane</keyword>
<keyword evidence="1" id="KW-0812">Transmembrane</keyword>
<evidence type="ECO:0000256" key="1">
    <source>
        <dbReference type="SAM" id="Phobius"/>
    </source>
</evidence>
<protein>
    <submittedName>
        <fullName evidence="2">Uncharacterized protein</fullName>
    </submittedName>
</protein>
<comment type="caution">
    <text evidence="2">The sequence shown here is derived from an EMBL/GenBank/DDBJ whole genome shotgun (WGS) entry which is preliminary data.</text>
</comment>
<gene>
    <name evidence="2" type="ORF">RIF29_34566</name>
</gene>
<reference evidence="2 3" key="1">
    <citation type="submission" date="2024-01" db="EMBL/GenBank/DDBJ databases">
        <title>The genomes of 5 underutilized Papilionoideae crops provide insights into root nodulation and disease resistanc.</title>
        <authorList>
            <person name="Yuan L."/>
        </authorList>
    </citation>
    <scope>NUCLEOTIDE SEQUENCE [LARGE SCALE GENOMIC DNA]</scope>
    <source>
        <strain evidence="2">ZHUSHIDOU_FW_LH</strain>
        <tissue evidence="2">Leaf</tissue>
    </source>
</reference>
<dbReference type="EMBL" id="JAYWIO010000007">
    <property type="protein sequence ID" value="KAK7251405.1"/>
    <property type="molecule type" value="Genomic_DNA"/>
</dbReference>
<evidence type="ECO:0000313" key="2">
    <source>
        <dbReference type="EMBL" id="KAK7251405.1"/>
    </source>
</evidence>
<proteinExistence type="predicted"/>
<evidence type="ECO:0000313" key="3">
    <source>
        <dbReference type="Proteomes" id="UP001372338"/>
    </source>
</evidence>
<sequence length="101" mass="11342">MHRDPARNYATEVIGASELSLPHSLTLFLSFSIFSLTSNPLLPTPPSSFTSFSEIMIFLNSDIYLVIWVAAILRFEINEKILSRVEGKVTAYLRQCSNISC</sequence>
<dbReference type="AlphaFoldDB" id="A0AAN9HTE5"/>
<keyword evidence="3" id="KW-1185">Reference proteome</keyword>
<organism evidence="2 3">
    <name type="scientific">Crotalaria pallida</name>
    <name type="common">Smooth rattlebox</name>
    <name type="synonym">Crotalaria striata</name>
    <dbReference type="NCBI Taxonomy" id="3830"/>
    <lineage>
        <taxon>Eukaryota</taxon>
        <taxon>Viridiplantae</taxon>
        <taxon>Streptophyta</taxon>
        <taxon>Embryophyta</taxon>
        <taxon>Tracheophyta</taxon>
        <taxon>Spermatophyta</taxon>
        <taxon>Magnoliopsida</taxon>
        <taxon>eudicotyledons</taxon>
        <taxon>Gunneridae</taxon>
        <taxon>Pentapetalae</taxon>
        <taxon>rosids</taxon>
        <taxon>fabids</taxon>
        <taxon>Fabales</taxon>
        <taxon>Fabaceae</taxon>
        <taxon>Papilionoideae</taxon>
        <taxon>50 kb inversion clade</taxon>
        <taxon>genistoids sensu lato</taxon>
        <taxon>core genistoids</taxon>
        <taxon>Crotalarieae</taxon>
        <taxon>Crotalaria</taxon>
    </lineage>
</organism>
<keyword evidence="1" id="KW-1133">Transmembrane helix</keyword>
<feature type="transmembrane region" description="Helical" evidence="1">
    <location>
        <begin position="21"/>
        <end position="43"/>
    </location>
</feature>
<name>A0AAN9HTE5_CROPI</name>
<feature type="transmembrane region" description="Helical" evidence="1">
    <location>
        <begin position="55"/>
        <end position="75"/>
    </location>
</feature>
<dbReference type="Proteomes" id="UP001372338">
    <property type="component" value="Unassembled WGS sequence"/>
</dbReference>
<accession>A0AAN9HTE5</accession>